<feature type="domain" description="HTH cro/C1-type" evidence="1">
    <location>
        <begin position="16"/>
        <end position="56"/>
    </location>
</feature>
<dbReference type="PROSITE" id="PS50943">
    <property type="entry name" value="HTH_CROC1"/>
    <property type="match status" value="1"/>
</dbReference>
<dbReference type="SMART" id="SM00530">
    <property type="entry name" value="HTH_XRE"/>
    <property type="match status" value="1"/>
</dbReference>
<dbReference type="Proteomes" id="UP000233766">
    <property type="component" value="Unassembled WGS sequence"/>
</dbReference>
<gene>
    <name evidence="2" type="ORF">ATK86_2785</name>
</gene>
<dbReference type="Gene3D" id="1.10.260.40">
    <property type="entry name" value="lambda repressor-like DNA-binding domains"/>
    <property type="match status" value="1"/>
</dbReference>
<evidence type="ECO:0000313" key="3">
    <source>
        <dbReference type="Proteomes" id="UP000233766"/>
    </source>
</evidence>
<dbReference type="SUPFAM" id="SSF47413">
    <property type="entry name" value="lambda repressor-like DNA-binding domains"/>
    <property type="match status" value="1"/>
</dbReference>
<organism evidence="2 3">
    <name type="scientific">Nocardia fluminea</name>
    <dbReference type="NCBI Taxonomy" id="134984"/>
    <lineage>
        <taxon>Bacteria</taxon>
        <taxon>Bacillati</taxon>
        <taxon>Actinomycetota</taxon>
        <taxon>Actinomycetes</taxon>
        <taxon>Mycobacteriales</taxon>
        <taxon>Nocardiaceae</taxon>
        <taxon>Nocardia</taxon>
    </lineage>
</organism>
<dbReference type="OrthoDB" id="3213425at2"/>
<dbReference type="InterPro" id="IPR001387">
    <property type="entry name" value="Cro/C1-type_HTH"/>
</dbReference>
<sequence>MSSRGEQGNGVVGARLRRLREESGLSLAALAARVPYSRAALGHYETGARAASFEVIAWYERVHAQSAPALPGTRRRDPRAADAALAATIAAAHRKGPLIEIGRPHQGDNGTGYFCPFRIDGVIEGEAAGTDPATALHSALLAVGAELNRAANSFGPGRIR</sequence>
<keyword evidence="3" id="KW-1185">Reference proteome</keyword>
<dbReference type="InterPro" id="IPR054241">
    <property type="entry name" value="DUF6968"/>
</dbReference>
<dbReference type="RefSeq" id="WP_101464866.1">
    <property type="nucleotide sequence ID" value="NZ_PJMW01000002.1"/>
</dbReference>
<comment type="caution">
    <text evidence="2">The sequence shown here is derived from an EMBL/GenBank/DDBJ whole genome shotgun (WGS) entry which is preliminary data.</text>
</comment>
<accession>A0A2N3V9W3</accession>
<dbReference type="CDD" id="cd00093">
    <property type="entry name" value="HTH_XRE"/>
    <property type="match status" value="1"/>
</dbReference>
<dbReference type="AlphaFoldDB" id="A0A2N3V9W3"/>
<dbReference type="GO" id="GO:0003677">
    <property type="term" value="F:DNA binding"/>
    <property type="evidence" value="ECO:0007669"/>
    <property type="project" value="InterPro"/>
</dbReference>
<dbReference type="InterPro" id="IPR010982">
    <property type="entry name" value="Lambda_DNA-bd_dom_sf"/>
</dbReference>
<reference evidence="2 3" key="1">
    <citation type="submission" date="2017-12" db="EMBL/GenBank/DDBJ databases">
        <title>Sequencing the genomes of 1000 Actinobacteria strains.</title>
        <authorList>
            <person name="Klenk H.-P."/>
        </authorList>
    </citation>
    <scope>NUCLEOTIDE SEQUENCE [LARGE SCALE GENOMIC DNA]</scope>
    <source>
        <strain evidence="2 3">DSM 44489</strain>
    </source>
</reference>
<evidence type="ECO:0000259" key="1">
    <source>
        <dbReference type="PROSITE" id="PS50943"/>
    </source>
</evidence>
<dbReference type="EMBL" id="PJMW01000002">
    <property type="protein sequence ID" value="PKV78417.1"/>
    <property type="molecule type" value="Genomic_DNA"/>
</dbReference>
<name>A0A2N3V9W3_9NOCA</name>
<dbReference type="Pfam" id="PF13560">
    <property type="entry name" value="HTH_31"/>
    <property type="match status" value="1"/>
</dbReference>
<dbReference type="Pfam" id="PF22302">
    <property type="entry name" value="DUF6968"/>
    <property type="match status" value="1"/>
</dbReference>
<evidence type="ECO:0000313" key="2">
    <source>
        <dbReference type="EMBL" id="PKV78417.1"/>
    </source>
</evidence>
<proteinExistence type="predicted"/>
<protein>
    <submittedName>
        <fullName evidence="2">Helix-turn-helix protein</fullName>
    </submittedName>
</protein>